<protein>
    <recommendedName>
        <fullName evidence="1">Heterokaryon incompatibility domain-containing protein</fullName>
    </recommendedName>
</protein>
<proteinExistence type="predicted"/>
<gene>
    <name evidence="2" type="ORF">CBER1_06144</name>
</gene>
<evidence type="ECO:0000313" key="3">
    <source>
        <dbReference type="Proteomes" id="UP000237631"/>
    </source>
</evidence>
<dbReference type="OrthoDB" id="674604at2759"/>
<dbReference type="Pfam" id="PF06985">
    <property type="entry name" value="HET"/>
    <property type="match status" value="1"/>
</dbReference>
<evidence type="ECO:0000259" key="1">
    <source>
        <dbReference type="Pfam" id="PF06985"/>
    </source>
</evidence>
<feature type="domain" description="Heterokaryon incompatibility" evidence="1">
    <location>
        <begin position="29"/>
        <end position="193"/>
    </location>
</feature>
<dbReference type="PANTHER" id="PTHR10622:SF10">
    <property type="entry name" value="HET DOMAIN-CONTAINING PROTEIN"/>
    <property type="match status" value="1"/>
</dbReference>
<dbReference type="PANTHER" id="PTHR10622">
    <property type="entry name" value="HET DOMAIN-CONTAINING PROTEIN"/>
    <property type="match status" value="1"/>
</dbReference>
<comment type="caution">
    <text evidence="2">The sequence shown here is derived from an EMBL/GenBank/DDBJ whole genome shotgun (WGS) entry which is preliminary data.</text>
</comment>
<name>A0A2S6C3I3_9PEZI</name>
<keyword evidence="3" id="KW-1185">Reference proteome</keyword>
<dbReference type="STRING" id="357750.A0A2S6C3I3"/>
<dbReference type="Proteomes" id="UP000237631">
    <property type="component" value="Unassembled WGS sequence"/>
</dbReference>
<reference evidence="3" key="1">
    <citation type="journal article" date="2017" name="bioRxiv">
        <title>Conservation of a gene cluster reveals novel cercosporin biosynthetic mechanisms and extends production to the genus Colletotrichum.</title>
        <authorList>
            <person name="de Jonge R."/>
            <person name="Ebert M.K."/>
            <person name="Huitt-Roehl C.R."/>
            <person name="Pal P."/>
            <person name="Suttle J.C."/>
            <person name="Spanner R.E."/>
            <person name="Neubauer J.D."/>
            <person name="Jurick W.M.II."/>
            <person name="Stott K.A."/>
            <person name="Secor G.A."/>
            <person name="Thomma B.P.H.J."/>
            <person name="Van de Peer Y."/>
            <person name="Townsend C.A."/>
            <person name="Bolton M.D."/>
        </authorList>
    </citation>
    <scope>NUCLEOTIDE SEQUENCE [LARGE SCALE GENOMIC DNA]</scope>
    <source>
        <strain evidence="3">CBS538.71</strain>
    </source>
</reference>
<dbReference type="AlphaFoldDB" id="A0A2S6C3I3"/>
<accession>A0A2S6C3I3</accession>
<dbReference type="InterPro" id="IPR010730">
    <property type="entry name" value="HET"/>
</dbReference>
<dbReference type="EMBL" id="PNEN01000567">
    <property type="protein sequence ID" value="PPJ54304.1"/>
    <property type="molecule type" value="Genomic_DNA"/>
</dbReference>
<organism evidence="2 3">
    <name type="scientific">Cercospora berteroae</name>
    <dbReference type="NCBI Taxonomy" id="357750"/>
    <lineage>
        <taxon>Eukaryota</taxon>
        <taxon>Fungi</taxon>
        <taxon>Dikarya</taxon>
        <taxon>Ascomycota</taxon>
        <taxon>Pezizomycotina</taxon>
        <taxon>Dothideomycetes</taxon>
        <taxon>Dothideomycetidae</taxon>
        <taxon>Mycosphaerellales</taxon>
        <taxon>Mycosphaerellaceae</taxon>
        <taxon>Cercospora</taxon>
    </lineage>
</organism>
<sequence length="295" mass="33167">MRLLKILSVDDTGDKLELVSFMGEDLPPYAILSHTWVEGQEVLFEDVKAGTSGQRAAYEKVKQAARLAEADSYDYVWIDTCCIDKSSSAELSEAINSVYRWYQRAGICYAFLVDMEMPRLPLSDHDGATAAGQKIRGYKICPASGVNHPDLREDPSSGGVQGDWSCAACWTTMLMAYAVRDCRWITRSWTLQELIAPREVIFYDRNYLPFDTKTSLCVVLAIVTGIDEDFLLGKKDVREASVAQRLTQLGIYENHHSTGRHSIFSSRTARCQHAPSLWRRQGCIRPTAAHDYNGH</sequence>
<evidence type="ECO:0000313" key="2">
    <source>
        <dbReference type="EMBL" id="PPJ54304.1"/>
    </source>
</evidence>